<dbReference type="InterPro" id="IPR019734">
    <property type="entry name" value="TPR_rpt"/>
</dbReference>
<evidence type="ECO:0000256" key="7">
    <source>
        <dbReference type="ARBA" id="ARBA00034139"/>
    </source>
</evidence>
<comment type="subcellular location">
    <subcellularLocation>
        <location evidence="1">Cytoplasm</location>
        <location evidence="1">Cytoskeleton</location>
        <location evidence="1">Cilium axoneme</location>
    </subcellularLocation>
</comment>
<dbReference type="PANTHER" id="PTHR23040">
    <property type="match status" value="1"/>
</dbReference>
<evidence type="ECO:0000256" key="4">
    <source>
        <dbReference type="ARBA" id="ARBA00022803"/>
    </source>
</evidence>
<evidence type="ECO:0000256" key="6">
    <source>
        <dbReference type="ARBA" id="ARBA00023273"/>
    </source>
</evidence>
<dbReference type="EMBL" id="JAHRIM010060539">
    <property type="protein sequence ID" value="MEQ2270853.1"/>
    <property type="molecule type" value="Genomic_DNA"/>
</dbReference>
<proteinExistence type="predicted"/>
<reference evidence="10 11" key="1">
    <citation type="submission" date="2021-06" db="EMBL/GenBank/DDBJ databases">
        <authorList>
            <person name="Palmer J.M."/>
        </authorList>
    </citation>
    <scope>NUCLEOTIDE SEQUENCE [LARGE SCALE GENOMIC DNA]</scope>
    <source>
        <strain evidence="10 11">XR_2019</strain>
        <tissue evidence="10">Muscle</tissue>
    </source>
</reference>
<keyword evidence="11" id="KW-1185">Reference proteome</keyword>
<gene>
    <name evidence="10" type="ORF">XENORESO_015111</name>
</gene>
<dbReference type="Proteomes" id="UP001444071">
    <property type="component" value="Unassembled WGS sequence"/>
</dbReference>
<keyword evidence="3" id="KW-0677">Repeat</keyword>
<evidence type="ECO:0000313" key="10">
    <source>
        <dbReference type="EMBL" id="MEQ2270853.1"/>
    </source>
</evidence>
<dbReference type="InterPro" id="IPR011990">
    <property type="entry name" value="TPR-like_helical_dom_sf"/>
</dbReference>
<dbReference type="PANTHER" id="PTHR23040:SF1">
    <property type="entry name" value="OUTER DYNEIN ARM-DOCKING COMPLEX SUBUNIT 4"/>
    <property type="match status" value="1"/>
</dbReference>
<dbReference type="InterPro" id="IPR040111">
    <property type="entry name" value="ODAD4"/>
</dbReference>
<comment type="caution">
    <text evidence="10">The sequence shown here is derived from an EMBL/GenBank/DDBJ whole genome shotgun (WGS) entry which is preliminary data.</text>
</comment>
<keyword evidence="5" id="KW-0206">Cytoskeleton</keyword>
<evidence type="ECO:0000256" key="1">
    <source>
        <dbReference type="ARBA" id="ARBA00004430"/>
    </source>
</evidence>
<feature type="repeat" description="TPR" evidence="9">
    <location>
        <begin position="57"/>
        <end position="90"/>
    </location>
</feature>
<evidence type="ECO:0000256" key="2">
    <source>
        <dbReference type="ARBA" id="ARBA00022490"/>
    </source>
</evidence>
<name>A0ABV0WPR7_9TELE</name>
<evidence type="ECO:0000256" key="8">
    <source>
        <dbReference type="ARBA" id="ARBA00034143"/>
    </source>
</evidence>
<protein>
    <recommendedName>
        <fullName evidence="7">Outer dynein arm-docking complex subunit 4</fullName>
    </recommendedName>
    <alternativeName>
        <fullName evidence="8">Tetratricopeptide repeat protein 25</fullName>
    </alternativeName>
</protein>
<keyword evidence="2" id="KW-0963">Cytoplasm</keyword>
<organism evidence="10 11">
    <name type="scientific">Xenotaenia resolanae</name>
    <dbReference type="NCBI Taxonomy" id="208358"/>
    <lineage>
        <taxon>Eukaryota</taxon>
        <taxon>Metazoa</taxon>
        <taxon>Chordata</taxon>
        <taxon>Craniata</taxon>
        <taxon>Vertebrata</taxon>
        <taxon>Euteleostomi</taxon>
        <taxon>Actinopterygii</taxon>
        <taxon>Neopterygii</taxon>
        <taxon>Teleostei</taxon>
        <taxon>Neoteleostei</taxon>
        <taxon>Acanthomorphata</taxon>
        <taxon>Ovalentaria</taxon>
        <taxon>Atherinomorphae</taxon>
        <taxon>Cyprinodontiformes</taxon>
        <taxon>Goodeidae</taxon>
        <taxon>Xenotaenia</taxon>
    </lineage>
</organism>
<evidence type="ECO:0000313" key="11">
    <source>
        <dbReference type="Proteomes" id="UP001444071"/>
    </source>
</evidence>
<evidence type="ECO:0000256" key="9">
    <source>
        <dbReference type="PROSITE-ProRule" id="PRU00339"/>
    </source>
</evidence>
<evidence type="ECO:0000256" key="5">
    <source>
        <dbReference type="ARBA" id="ARBA00023212"/>
    </source>
</evidence>
<sequence>MKNRPLEVALSPTLVSVVARIHFFNLPFVDAFKFRVDVSKMAKKTENTEDEILKNRVLTLRAEGEWKLRKGNYKHALSSFSAALDLTPKDKKCLVGRAKCFMRMGQFKNALIDAEASIKEDASFPEVNFPRHKQRCLTFYFFNET</sequence>
<dbReference type="SUPFAM" id="SSF48452">
    <property type="entry name" value="TPR-like"/>
    <property type="match status" value="1"/>
</dbReference>
<evidence type="ECO:0000256" key="3">
    <source>
        <dbReference type="ARBA" id="ARBA00022737"/>
    </source>
</evidence>
<dbReference type="Gene3D" id="1.25.40.10">
    <property type="entry name" value="Tetratricopeptide repeat domain"/>
    <property type="match status" value="1"/>
</dbReference>
<keyword evidence="4 9" id="KW-0802">TPR repeat</keyword>
<dbReference type="PROSITE" id="PS50005">
    <property type="entry name" value="TPR"/>
    <property type="match status" value="1"/>
</dbReference>
<keyword evidence="6" id="KW-0966">Cell projection</keyword>
<accession>A0ABV0WPR7</accession>